<dbReference type="InterPro" id="IPR005123">
    <property type="entry name" value="Oxoglu/Fe-dep_dioxygenase_dom"/>
</dbReference>
<evidence type="ECO:0000256" key="1">
    <source>
        <dbReference type="ARBA" id="ARBA00001961"/>
    </source>
</evidence>
<comment type="catalytic activity">
    <reaction evidence="10">
        <text>L-prolyl-[hypoxia-inducible factor alpha subunit] + 2-oxoglutarate + O2 = trans-4-hydroxy-L-prolyl-[hypoxia-inducible factor alpha subunit] + succinate + CO2</text>
        <dbReference type="Rhea" id="RHEA:48400"/>
        <dbReference type="Rhea" id="RHEA-COMP:12093"/>
        <dbReference type="Rhea" id="RHEA-COMP:12094"/>
        <dbReference type="ChEBI" id="CHEBI:15379"/>
        <dbReference type="ChEBI" id="CHEBI:16526"/>
        <dbReference type="ChEBI" id="CHEBI:16810"/>
        <dbReference type="ChEBI" id="CHEBI:30031"/>
        <dbReference type="ChEBI" id="CHEBI:50342"/>
        <dbReference type="ChEBI" id="CHEBI:61965"/>
        <dbReference type="EC" id="1.14.11.29"/>
    </reaction>
</comment>
<dbReference type="GO" id="GO:0160082">
    <property type="term" value="F:hypoxia-inducible factor-proline dioxygenase activity"/>
    <property type="evidence" value="ECO:0007669"/>
    <property type="project" value="UniProtKB-EC"/>
</dbReference>
<dbReference type="WBParaSite" id="SMUV_0000260801-mRNA-1">
    <property type="protein sequence ID" value="SMUV_0000260801-mRNA-1"/>
    <property type="gene ID" value="SMUV_0000260801"/>
</dbReference>
<accession>A0A158R477</accession>
<evidence type="ECO:0000256" key="4">
    <source>
        <dbReference type="ARBA" id="ARBA00022833"/>
    </source>
</evidence>
<keyword evidence="6" id="KW-0223">Dioxygenase</keyword>
<dbReference type="InterPro" id="IPR051559">
    <property type="entry name" value="HIF_prolyl_hydroxylases"/>
</dbReference>
<reference evidence="16" key="1">
    <citation type="submission" date="2016-04" db="UniProtKB">
        <authorList>
            <consortium name="WormBaseParasite"/>
        </authorList>
    </citation>
    <scope>IDENTIFICATION</scope>
</reference>
<dbReference type="EC" id="1.14.11.29" evidence="9"/>
<organism evidence="15 16">
    <name type="scientific">Syphacia muris</name>
    <dbReference type="NCBI Taxonomy" id="451379"/>
    <lineage>
        <taxon>Eukaryota</taxon>
        <taxon>Metazoa</taxon>
        <taxon>Ecdysozoa</taxon>
        <taxon>Nematoda</taxon>
        <taxon>Chromadorea</taxon>
        <taxon>Rhabditida</taxon>
        <taxon>Spirurina</taxon>
        <taxon>Oxyuridomorpha</taxon>
        <taxon>Oxyuroidea</taxon>
        <taxon>Oxyuridae</taxon>
        <taxon>Syphacia</taxon>
    </lineage>
</organism>
<dbReference type="GO" id="GO:0031418">
    <property type="term" value="F:L-ascorbic acid binding"/>
    <property type="evidence" value="ECO:0007669"/>
    <property type="project" value="UniProtKB-KW"/>
</dbReference>
<evidence type="ECO:0000256" key="12">
    <source>
        <dbReference type="SAM" id="MobiDB-lite"/>
    </source>
</evidence>
<keyword evidence="15" id="KW-1185">Reference proteome</keyword>
<dbReference type="GO" id="GO:0071456">
    <property type="term" value="P:cellular response to hypoxia"/>
    <property type="evidence" value="ECO:0007669"/>
    <property type="project" value="TreeGrafter"/>
</dbReference>
<keyword evidence="2" id="KW-0479">Metal-binding</keyword>
<dbReference type="PROSITE" id="PS51471">
    <property type="entry name" value="FE2OG_OXY"/>
    <property type="match status" value="1"/>
</dbReference>
<dbReference type="GO" id="GO:0008198">
    <property type="term" value="F:ferrous iron binding"/>
    <property type="evidence" value="ECO:0007669"/>
    <property type="project" value="TreeGrafter"/>
</dbReference>
<evidence type="ECO:0000256" key="10">
    <source>
        <dbReference type="ARBA" id="ARBA00049134"/>
    </source>
</evidence>
<dbReference type="InterPro" id="IPR002893">
    <property type="entry name" value="Znf_MYND"/>
</dbReference>
<evidence type="ECO:0000256" key="6">
    <source>
        <dbReference type="ARBA" id="ARBA00022964"/>
    </source>
</evidence>
<feature type="domain" description="MYND-type" evidence="13">
    <location>
        <begin position="10"/>
        <end position="52"/>
    </location>
</feature>
<dbReference type="InterPro" id="IPR006620">
    <property type="entry name" value="Pro_4_hyd_alph"/>
</dbReference>
<feature type="compositionally biased region" description="Polar residues" evidence="12">
    <location>
        <begin position="157"/>
        <end position="171"/>
    </location>
</feature>
<evidence type="ECO:0000313" key="16">
    <source>
        <dbReference type="WBParaSite" id="SMUV_0000260801-mRNA-1"/>
    </source>
</evidence>
<proteinExistence type="predicted"/>
<evidence type="ECO:0000256" key="7">
    <source>
        <dbReference type="ARBA" id="ARBA00023002"/>
    </source>
</evidence>
<dbReference type="Gene3D" id="2.60.120.620">
    <property type="entry name" value="q2cbj1_9rhob like domain"/>
    <property type="match status" value="1"/>
</dbReference>
<feature type="domain" description="Fe2OG dioxygenase" evidence="14">
    <location>
        <begin position="330"/>
        <end position="428"/>
    </location>
</feature>
<dbReference type="AlphaFoldDB" id="A0A158R477"/>
<dbReference type="InterPro" id="IPR044862">
    <property type="entry name" value="Pro_4_hyd_alph_FE2OG_OXY"/>
</dbReference>
<evidence type="ECO:0000256" key="9">
    <source>
        <dbReference type="ARBA" id="ARBA00039004"/>
    </source>
</evidence>
<dbReference type="STRING" id="451379.A0A158R477"/>
<dbReference type="Pfam" id="PF13640">
    <property type="entry name" value="2OG-FeII_Oxy_3"/>
    <property type="match status" value="1"/>
</dbReference>
<evidence type="ECO:0000256" key="8">
    <source>
        <dbReference type="ARBA" id="ARBA00023004"/>
    </source>
</evidence>
<dbReference type="SUPFAM" id="SSF144232">
    <property type="entry name" value="HIT/MYND zinc finger-like"/>
    <property type="match status" value="1"/>
</dbReference>
<dbReference type="PANTHER" id="PTHR12907">
    <property type="entry name" value="EGL NINE HOMOLOG-RELATED"/>
    <property type="match status" value="1"/>
</dbReference>
<dbReference type="SMART" id="SM00702">
    <property type="entry name" value="P4Hc"/>
    <property type="match status" value="1"/>
</dbReference>
<dbReference type="Pfam" id="PF01753">
    <property type="entry name" value="zf-MYND"/>
    <property type="match status" value="1"/>
</dbReference>
<evidence type="ECO:0000256" key="5">
    <source>
        <dbReference type="ARBA" id="ARBA00022896"/>
    </source>
</evidence>
<evidence type="ECO:0000313" key="15">
    <source>
        <dbReference type="Proteomes" id="UP000046393"/>
    </source>
</evidence>
<keyword evidence="4" id="KW-0862">Zinc</keyword>
<dbReference type="Gene3D" id="6.10.140.2220">
    <property type="match status" value="1"/>
</dbReference>
<feature type="region of interest" description="Disordered" evidence="12">
    <location>
        <begin position="157"/>
        <end position="181"/>
    </location>
</feature>
<evidence type="ECO:0000256" key="2">
    <source>
        <dbReference type="ARBA" id="ARBA00022723"/>
    </source>
</evidence>
<keyword evidence="7" id="KW-0560">Oxidoreductase</keyword>
<name>A0A158R477_9BILA</name>
<evidence type="ECO:0000256" key="11">
    <source>
        <dbReference type="PROSITE-ProRule" id="PRU00134"/>
    </source>
</evidence>
<evidence type="ECO:0000259" key="13">
    <source>
        <dbReference type="PROSITE" id="PS50865"/>
    </source>
</evidence>
<comment type="cofactor">
    <cofactor evidence="1">
        <name>L-ascorbate</name>
        <dbReference type="ChEBI" id="CHEBI:38290"/>
    </cofactor>
</comment>
<dbReference type="GO" id="GO:0008270">
    <property type="term" value="F:zinc ion binding"/>
    <property type="evidence" value="ECO:0007669"/>
    <property type="project" value="UniProtKB-KW"/>
</dbReference>
<evidence type="ECO:0000259" key="14">
    <source>
        <dbReference type="PROSITE" id="PS51471"/>
    </source>
</evidence>
<dbReference type="PANTHER" id="PTHR12907:SF26">
    <property type="entry name" value="HIF PROLYL HYDROXYLASE, ISOFORM C"/>
    <property type="match status" value="1"/>
</dbReference>
<keyword evidence="3 11" id="KW-0863">Zinc-finger</keyword>
<keyword evidence="8" id="KW-0408">Iron</keyword>
<keyword evidence="5" id="KW-0847">Vitamin C</keyword>
<dbReference type="PROSITE" id="PS50865">
    <property type="entry name" value="ZF_MYND_2"/>
    <property type="match status" value="1"/>
</dbReference>
<evidence type="ECO:0000256" key="3">
    <source>
        <dbReference type="ARBA" id="ARBA00022771"/>
    </source>
</evidence>
<protein>
    <recommendedName>
        <fullName evidence="9">hypoxia-inducible factor-proline dioxygenase</fullName>
        <ecNumber evidence="9">1.14.11.29</ecNumber>
    </recommendedName>
</protein>
<dbReference type="PROSITE" id="PS01360">
    <property type="entry name" value="ZF_MYND_1"/>
    <property type="match status" value="1"/>
</dbReference>
<dbReference type="Proteomes" id="UP000046393">
    <property type="component" value="Unplaced"/>
</dbReference>
<sequence>MGASTQKKGCAFCGALAATDGGPLAPCKNCKMAAYCGEEHQNYDWKRHKIFCKAIQSKNATTTQNRCMLNKKTENGCTTENLCRNSRMPESSGQTFIASTSSLNSNRLLASCSSSSSTSNFLSLQVLSLGLVKHSDNSVLGLRRALDACTRNKMNSSGDSDSVIESNNSRLSRMMRKRPRQLPRQIKDHRLNRPYCVDIFDHISLLLKSSVASTLYDAMALRIKYIADHVVKHLNEFGWAIVDSFFGSPHCRQALAEMETLYDYGLFSPGQLLVKKSIVQAQDVRTDEIFWFDAEDERLANASSLRLLVSTIDSVAAHFKDRVCSYNICSRAKPMIALFPANGARYVRHVDNPAGDGRCITSIYYCNEHWDTEKDGGAFRIYPKTSTTPITINPKADRLLFFFSGRQNPHEVLPTFRKRYAMTIWYYDRNERNEMESRRLPKSHNIDCISNFPAEDCSTRKSESLSNDSVEIREPPTKWKKAKEWVSSEASEDHNQPSSASVNDALMFLRDSSQISNRRLNEGKLLTQCCPTFALPFQVPARDSNSLGPALRCSLKGKF</sequence>